<comment type="similarity">
    <text evidence="2">Belongs to the GDT1 family.</text>
</comment>
<dbReference type="PANTHER" id="PTHR12608">
    <property type="entry name" value="TRANSMEMBRANE PROTEIN HTP-1 RELATED"/>
    <property type="match status" value="1"/>
</dbReference>
<evidence type="ECO:0000256" key="4">
    <source>
        <dbReference type="ARBA" id="ARBA00022989"/>
    </source>
</evidence>
<dbReference type="Pfam" id="PF01169">
    <property type="entry name" value="GDT1"/>
    <property type="match status" value="2"/>
</dbReference>
<proteinExistence type="inferred from homology"/>
<dbReference type="GO" id="GO:0016020">
    <property type="term" value="C:membrane"/>
    <property type="evidence" value="ECO:0007669"/>
    <property type="project" value="UniProtKB-SubCell"/>
</dbReference>
<dbReference type="GO" id="GO:0046873">
    <property type="term" value="F:metal ion transmembrane transporter activity"/>
    <property type="evidence" value="ECO:0007669"/>
    <property type="project" value="InterPro"/>
</dbReference>
<evidence type="ECO:0000256" key="1">
    <source>
        <dbReference type="ARBA" id="ARBA00004141"/>
    </source>
</evidence>
<protein>
    <submittedName>
        <fullName evidence="7">Unannotated protein</fullName>
    </submittedName>
</protein>
<feature type="transmembrane region" description="Helical" evidence="6">
    <location>
        <begin position="167"/>
        <end position="188"/>
    </location>
</feature>
<reference evidence="7" key="1">
    <citation type="submission" date="2020-05" db="EMBL/GenBank/DDBJ databases">
        <authorList>
            <person name="Chiriac C."/>
            <person name="Salcher M."/>
            <person name="Ghai R."/>
            <person name="Kavagutti S V."/>
        </authorList>
    </citation>
    <scope>NUCLEOTIDE SEQUENCE</scope>
</reference>
<dbReference type="PANTHER" id="PTHR12608:SF1">
    <property type="entry name" value="TRANSMEMBRANE PROTEIN 165"/>
    <property type="match status" value="1"/>
</dbReference>
<evidence type="ECO:0000256" key="5">
    <source>
        <dbReference type="ARBA" id="ARBA00023136"/>
    </source>
</evidence>
<evidence type="ECO:0000313" key="7">
    <source>
        <dbReference type="EMBL" id="CAB4656267.1"/>
    </source>
</evidence>
<name>A0A6J6L2M2_9ZZZZ</name>
<dbReference type="AlphaFoldDB" id="A0A6J6L2M2"/>
<accession>A0A6J6L2M2</accession>
<feature type="transmembrane region" description="Helical" evidence="6">
    <location>
        <begin position="135"/>
        <end position="155"/>
    </location>
</feature>
<feature type="transmembrane region" description="Helical" evidence="6">
    <location>
        <begin position="104"/>
        <end position="123"/>
    </location>
</feature>
<feature type="transmembrane region" description="Helical" evidence="6">
    <location>
        <begin position="34"/>
        <end position="59"/>
    </location>
</feature>
<feature type="transmembrane region" description="Helical" evidence="6">
    <location>
        <begin position="66"/>
        <end position="84"/>
    </location>
</feature>
<evidence type="ECO:0000256" key="3">
    <source>
        <dbReference type="ARBA" id="ARBA00022692"/>
    </source>
</evidence>
<organism evidence="7">
    <name type="scientific">freshwater metagenome</name>
    <dbReference type="NCBI Taxonomy" id="449393"/>
    <lineage>
        <taxon>unclassified sequences</taxon>
        <taxon>metagenomes</taxon>
        <taxon>ecological metagenomes</taxon>
    </lineage>
</organism>
<keyword evidence="4 6" id="KW-1133">Transmembrane helix</keyword>
<gene>
    <name evidence="7" type="ORF">UFOPK2169_01093</name>
</gene>
<evidence type="ECO:0000256" key="6">
    <source>
        <dbReference type="SAM" id="Phobius"/>
    </source>
</evidence>
<keyword evidence="3 6" id="KW-0812">Transmembrane</keyword>
<evidence type="ECO:0000256" key="2">
    <source>
        <dbReference type="ARBA" id="ARBA00009190"/>
    </source>
</evidence>
<dbReference type="EMBL" id="CAEZWE010000043">
    <property type="protein sequence ID" value="CAB4656267.1"/>
    <property type="molecule type" value="Genomic_DNA"/>
</dbReference>
<dbReference type="InterPro" id="IPR001727">
    <property type="entry name" value="GDT1-like"/>
</dbReference>
<sequence length="189" mass="20150">MLTALFLSFGVVFVAEFGDKSQLLTLTLATKYRAVPVLIAITGATMVLQAISVGIGGALGASLPTTFINALAAVAFLGFAIWTLRDTDDEEDAETSPTFTPRRVIFSIATMFFLAELGDKTMLSSMTLATDRDLFGTWLGATLGMVAADGLALLLGKYLGDKIPRNAIRYGSAAVFFLFGVAMFVEVLR</sequence>
<keyword evidence="5 6" id="KW-0472">Membrane</keyword>
<comment type="subcellular location">
    <subcellularLocation>
        <location evidence="1">Membrane</location>
        <topology evidence="1">Multi-pass membrane protein</topology>
    </subcellularLocation>
</comment>